<proteinExistence type="predicted"/>
<dbReference type="RefSeq" id="WP_381422760.1">
    <property type="nucleotide sequence ID" value="NZ_JBHSDH010000013.1"/>
</dbReference>
<reference evidence="3" key="1">
    <citation type="journal article" date="2019" name="Int. J. Syst. Evol. Microbiol.">
        <title>The Global Catalogue of Microorganisms (GCM) 10K type strain sequencing project: providing services to taxonomists for standard genome sequencing and annotation.</title>
        <authorList>
            <consortium name="The Broad Institute Genomics Platform"/>
            <consortium name="The Broad Institute Genome Sequencing Center for Infectious Disease"/>
            <person name="Wu L."/>
            <person name="Ma J."/>
        </authorList>
    </citation>
    <scope>NUCLEOTIDE SEQUENCE [LARGE SCALE GENOMIC DNA]</scope>
    <source>
        <strain evidence="3">CECT 8531</strain>
    </source>
</reference>
<gene>
    <name evidence="2" type="ORF">ACFOWX_07410</name>
</gene>
<dbReference type="Proteomes" id="UP001595887">
    <property type="component" value="Unassembled WGS sequence"/>
</dbReference>
<evidence type="ECO:0000313" key="2">
    <source>
        <dbReference type="EMBL" id="MFC4292238.1"/>
    </source>
</evidence>
<keyword evidence="3" id="KW-1185">Reference proteome</keyword>
<feature type="signal peptide" evidence="1">
    <location>
        <begin position="1"/>
        <end position="19"/>
    </location>
</feature>
<sequence>MRLLLPALLLLGAATILPAQERADISAETILAGEMPKTLSEFGFFDGSAHRPSAQLIPYTLGMPLFSDYAEKQRFIYLPTGKSVQVEAGSGRLIFPLGTAIIKSFGYAEADGQLHILETRLLLNRADGWTALPYVWRDDGRDADLKLGGKRIEVRFTPPGGAAPQQISYAVPNKNQCKQCHASNNIVQPVGPMLGNMQFADKQAKERLLRGSGYTGGAVMDFARWDEPASAGVDARAASYLYVNCGHCHRPSGSASNSGLFFDRGNYPAANLGIGKRPVAAGRGSGGLEFVIAPGHPEQSILIHRMKSLDPGVAMPELGRASVHGEGLLLLEQWIKEMPEQAGS</sequence>
<feature type="chain" id="PRO_5045456176" evidence="1">
    <location>
        <begin position="20"/>
        <end position="344"/>
    </location>
</feature>
<dbReference type="NCBIfam" id="TIGR03806">
    <property type="entry name" value="chp_HNE_0200"/>
    <property type="match status" value="1"/>
</dbReference>
<comment type="caution">
    <text evidence="2">The sequence shown here is derived from an EMBL/GenBank/DDBJ whole genome shotgun (WGS) entry which is preliminary data.</text>
</comment>
<dbReference type="EMBL" id="JBHSDH010000013">
    <property type="protein sequence ID" value="MFC4292238.1"/>
    <property type="molecule type" value="Genomic_DNA"/>
</dbReference>
<name>A0ABV8RG96_9SPHN</name>
<keyword evidence="1" id="KW-0732">Signal</keyword>
<accession>A0ABV8RG96</accession>
<organism evidence="2 3">
    <name type="scientific">Sphingorhabdus arenilitoris</name>
    <dbReference type="NCBI Taxonomy" id="1490041"/>
    <lineage>
        <taxon>Bacteria</taxon>
        <taxon>Pseudomonadati</taxon>
        <taxon>Pseudomonadota</taxon>
        <taxon>Alphaproteobacteria</taxon>
        <taxon>Sphingomonadales</taxon>
        <taxon>Sphingomonadaceae</taxon>
        <taxon>Sphingorhabdus</taxon>
    </lineage>
</organism>
<protein>
    <submittedName>
        <fullName evidence="2">SO2930 family diheme c-type cytochrome</fullName>
    </submittedName>
</protein>
<evidence type="ECO:0000313" key="3">
    <source>
        <dbReference type="Proteomes" id="UP001595887"/>
    </source>
</evidence>
<dbReference type="InterPro" id="IPR022269">
    <property type="entry name" value="SO_2930-like_C"/>
</dbReference>
<evidence type="ECO:0000256" key="1">
    <source>
        <dbReference type="SAM" id="SignalP"/>
    </source>
</evidence>